<keyword evidence="3" id="KW-0812">Transmembrane</keyword>
<keyword evidence="2" id="KW-0560">Oxidoreductase</keyword>
<dbReference type="InterPro" id="IPR011707">
    <property type="entry name" value="Cu-oxidase-like_N"/>
</dbReference>
<dbReference type="InterPro" id="IPR008972">
    <property type="entry name" value="Cupredoxin"/>
</dbReference>
<name>A0A4R7ZJG0_9ACTN</name>
<evidence type="ECO:0000259" key="4">
    <source>
        <dbReference type="Pfam" id="PF07731"/>
    </source>
</evidence>
<feature type="domain" description="Plastocyanin-like" evidence="5">
    <location>
        <begin position="97"/>
        <end position="199"/>
    </location>
</feature>
<dbReference type="PROSITE" id="PS00080">
    <property type="entry name" value="MULTICOPPER_OXIDASE2"/>
    <property type="match status" value="1"/>
</dbReference>
<evidence type="ECO:0000256" key="1">
    <source>
        <dbReference type="ARBA" id="ARBA00022723"/>
    </source>
</evidence>
<evidence type="ECO:0000259" key="5">
    <source>
        <dbReference type="Pfam" id="PF07732"/>
    </source>
</evidence>
<dbReference type="Gene3D" id="2.60.40.420">
    <property type="entry name" value="Cupredoxins - blue copper proteins"/>
    <property type="match status" value="3"/>
</dbReference>
<keyword evidence="3" id="KW-1133">Transmembrane helix</keyword>
<sequence length="482" mass="52015">MPLATKLAGRRRLVIAVAATLVVLAPIAFFWQRSLVPNDLSPMTMGYADYGGGPVSEHVHHGVDVSELTGPPDQKPDVAVDLVARKERFDIPGRGPMDGFTLNHTSPGPRIVAKQGDLIQVTLHNDNVTDGITLHWHGVDVPNAEDGVAGVTQDAVRPGQSYVYRFIAKDAGTYWYHSHQVSHEQVQKGLYGVLIVQPTSADVIAAVHTYDKVRTVNGEYGERRVKAPGPTAQVRLINTDNGPMAAWVDGAPYKVVAVDGTEVNAPTEVSGKAVLVTAGGRVDLQVATDKPVRIGLGGGPTTLVIGDGDAPTGTQPTDRVDLLTYGSPKAIGFDPAKATRVFRYDIGRRVGFFDGKPGLRWWTINGHQYPDVPMFVVSEGDIVRMTIKNTSGQVHPMHLHGHHLVVLSRNGVTATGSPWWTDSLNVEDKETYEVAFVANNPGIWMDHCHNLPHAAQGLVAHLMYTGVTTKFHLGGAPDNQPE</sequence>
<dbReference type="RefSeq" id="WP_134120539.1">
    <property type="nucleotide sequence ID" value="NZ_SODF01000002.1"/>
</dbReference>
<evidence type="ECO:0000313" key="7">
    <source>
        <dbReference type="Proteomes" id="UP000295447"/>
    </source>
</evidence>
<organism evidence="6 7">
    <name type="scientific">Kribbella kalugense</name>
    <dbReference type="NCBI Taxonomy" id="2512221"/>
    <lineage>
        <taxon>Bacteria</taxon>
        <taxon>Bacillati</taxon>
        <taxon>Actinomycetota</taxon>
        <taxon>Actinomycetes</taxon>
        <taxon>Propionibacteriales</taxon>
        <taxon>Kribbellaceae</taxon>
        <taxon>Kribbella</taxon>
    </lineage>
</organism>
<dbReference type="CDD" id="cd04202">
    <property type="entry name" value="CuRO_D2_2dMcoN_like"/>
    <property type="match status" value="1"/>
</dbReference>
<feature type="domain" description="Plastocyanin-like" evidence="4">
    <location>
        <begin position="361"/>
        <end position="463"/>
    </location>
</feature>
<dbReference type="OrthoDB" id="345021at2"/>
<dbReference type="AlphaFoldDB" id="A0A4R7ZJG0"/>
<dbReference type="InterPro" id="IPR011706">
    <property type="entry name" value="Cu-oxidase_C"/>
</dbReference>
<evidence type="ECO:0000256" key="3">
    <source>
        <dbReference type="SAM" id="Phobius"/>
    </source>
</evidence>
<keyword evidence="3" id="KW-0472">Membrane</keyword>
<dbReference type="EMBL" id="SODF01000002">
    <property type="protein sequence ID" value="TDW17435.1"/>
    <property type="molecule type" value="Genomic_DNA"/>
</dbReference>
<dbReference type="InterPro" id="IPR002355">
    <property type="entry name" value="Cu_oxidase_Cu_BS"/>
</dbReference>
<dbReference type="PANTHER" id="PTHR11709">
    <property type="entry name" value="MULTI-COPPER OXIDASE"/>
    <property type="match status" value="1"/>
</dbReference>
<dbReference type="SUPFAM" id="SSF49503">
    <property type="entry name" value="Cupredoxins"/>
    <property type="match status" value="3"/>
</dbReference>
<reference evidence="6 7" key="1">
    <citation type="submission" date="2019-03" db="EMBL/GenBank/DDBJ databases">
        <title>Genomic Encyclopedia of Type Strains, Phase III (KMG-III): the genomes of soil and plant-associated and newly described type strains.</title>
        <authorList>
            <person name="Whitman W."/>
        </authorList>
    </citation>
    <scope>NUCLEOTIDE SEQUENCE [LARGE SCALE GENOMIC DNA]</scope>
    <source>
        <strain evidence="6 7">VKM Ac-2570</strain>
    </source>
</reference>
<dbReference type="Pfam" id="PF07732">
    <property type="entry name" value="Cu-oxidase_3"/>
    <property type="match status" value="1"/>
</dbReference>
<comment type="caution">
    <text evidence="6">The sequence shown here is derived from an EMBL/GenBank/DDBJ whole genome shotgun (WGS) entry which is preliminary data.</text>
</comment>
<dbReference type="GO" id="GO:0016491">
    <property type="term" value="F:oxidoreductase activity"/>
    <property type="evidence" value="ECO:0007669"/>
    <property type="project" value="UniProtKB-KW"/>
</dbReference>
<evidence type="ECO:0000256" key="2">
    <source>
        <dbReference type="ARBA" id="ARBA00023002"/>
    </source>
</evidence>
<dbReference type="GO" id="GO:0005507">
    <property type="term" value="F:copper ion binding"/>
    <property type="evidence" value="ECO:0007669"/>
    <property type="project" value="InterPro"/>
</dbReference>
<dbReference type="Proteomes" id="UP000295447">
    <property type="component" value="Unassembled WGS sequence"/>
</dbReference>
<keyword evidence="7" id="KW-1185">Reference proteome</keyword>
<dbReference type="Pfam" id="PF07731">
    <property type="entry name" value="Cu-oxidase_2"/>
    <property type="match status" value="1"/>
</dbReference>
<dbReference type="InterPro" id="IPR045087">
    <property type="entry name" value="Cu-oxidase_fam"/>
</dbReference>
<proteinExistence type="predicted"/>
<evidence type="ECO:0000313" key="6">
    <source>
        <dbReference type="EMBL" id="TDW17435.1"/>
    </source>
</evidence>
<gene>
    <name evidence="6" type="ORF">EV650_4002</name>
</gene>
<protein>
    <submittedName>
        <fullName evidence="6">FtsP/CotA-like multicopper oxidase with cupredoxin domain</fullName>
    </submittedName>
</protein>
<accession>A0A4R7ZJG0</accession>
<keyword evidence="1" id="KW-0479">Metal-binding</keyword>
<feature type="transmembrane region" description="Helical" evidence="3">
    <location>
        <begin position="12"/>
        <end position="31"/>
    </location>
</feature>